<gene>
    <name evidence="2" type="primary">tlpA</name>
    <name evidence="2" type="ordered locus">WS0538</name>
</gene>
<dbReference type="STRING" id="273121.WS0538"/>
<dbReference type="Gene3D" id="3.30.1490.300">
    <property type="match status" value="1"/>
</dbReference>
<evidence type="ECO:0000313" key="2">
    <source>
        <dbReference type="EMBL" id="CAE09673.1"/>
    </source>
</evidence>
<dbReference type="Proteomes" id="UP000000422">
    <property type="component" value="Chromosome"/>
</dbReference>
<protein>
    <submittedName>
        <fullName evidence="2">Uncharacterized protein</fullName>
    </submittedName>
</protein>
<keyword evidence="1" id="KW-0175">Coiled coil</keyword>
<proteinExistence type="predicted"/>
<feature type="coiled-coil region" evidence="1">
    <location>
        <begin position="400"/>
        <end position="441"/>
    </location>
</feature>
<organism evidence="3">
    <name type="scientific">Wolinella succinogenes (strain ATCC 29543 / DSM 1740 / CCUG 13145 / JCM 31913 / LMG 7466 / NCTC 11488 / FDC 602W)</name>
    <name type="common">Vibrio succinogenes</name>
    <dbReference type="NCBI Taxonomy" id="273121"/>
    <lineage>
        <taxon>Bacteria</taxon>
        <taxon>Pseudomonadati</taxon>
        <taxon>Campylobacterota</taxon>
        <taxon>Epsilonproteobacteria</taxon>
        <taxon>Campylobacterales</taxon>
        <taxon>Helicobacteraceae</taxon>
        <taxon>Wolinella</taxon>
    </lineage>
</organism>
<reference evidence="2 3" key="1">
    <citation type="journal article" date="2003" name="Proc. Natl. Acad. Sci. U.S.A.">
        <title>Complete genome sequence and analysis of Wolinella succinogenes.</title>
        <authorList>
            <person name="Baar C."/>
            <person name="Eppinger M."/>
            <person name="Raddatz G."/>
            <person name="Simon JM."/>
            <person name="Lanz C."/>
            <person name="Klimmek O."/>
            <person name="Nandakumar R."/>
            <person name="Gross R."/>
            <person name="Rosinus A."/>
            <person name="Keller H."/>
            <person name="Jagtap P."/>
            <person name="Linke B."/>
            <person name="Meyer F."/>
            <person name="Lederer H."/>
            <person name="Schuster S.C."/>
        </authorList>
    </citation>
    <scope>NUCLEOTIDE SEQUENCE [LARGE SCALE GENOMIC DNA]</scope>
    <source>
        <strain evidence="3">ATCC 29543 / DSM 1740 / CCUG 13145 / JCM 31913 / LMG 7466 / NCTC 11488 / FDC 602W</strain>
    </source>
</reference>
<accession>Q7MSE3</accession>
<keyword evidence="3" id="KW-1185">Reference proteome</keyword>
<dbReference type="eggNOG" id="COG4972">
    <property type="taxonomic scope" value="Bacteria"/>
</dbReference>
<dbReference type="AlphaFoldDB" id="Q7MSE3"/>
<dbReference type="KEGG" id="wsu:WS0538"/>
<dbReference type="HOGENOM" id="CLU_538282_0_0_7"/>
<name>Q7MSE3_WOLSU</name>
<dbReference type="Gene3D" id="3.30.420.40">
    <property type="match status" value="2"/>
</dbReference>
<evidence type="ECO:0000256" key="1">
    <source>
        <dbReference type="SAM" id="Coils"/>
    </source>
</evidence>
<dbReference type="EMBL" id="BX571658">
    <property type="protein sequence ID" value="CAE09673.1"/>
    <property type="molecule type" value="Genomic_DNA"/>
</dbReference>
<sequence>MSLYLARVLKEVMLQSSAQDDFDTKSTHYQYDSGVAVFSKKKATEILFFDSRGLEFLDLSNQAIPQERVSSSTRLVSAIPSLSLLRAVVELPKSTAPDLIEESLLEAAYEQLGLDVEEEYAMQYQRRGMPYDAARYEYDVFLLPHAVIHERFEGLVESHSYIDCLIPYIFIPQVLYKRGYLSPKGSQVFIHIGDDDAFFLLFDEGEVIYSKSLETKIGNLRELFMDRTGLDLGREEFAKYLTGRAPDSESYEGALSYLYQTLFSEIEETLSFARRLHPNVRPEIIYLNTAAKFKEELYSYLGEMLMVPCARASSIPLGMDYSRDSIMATLAILYARTVLEGEDLPNFTIYRRPDPFLKRDGGRVVTLLGISLILSLAYPFYEGIRWWSLDQEVDFSVSQSAIFEAKAKGYQGELARLKEEKERLEKAISEKEESYRLFETSLKEIHAWQQKYVDKSRVLNDFLKTSFQSGVSLENLLIEEDNGSVRLEVNASAQGQRAFSGFLRELGESGRYFEVGTEEIVKEEGRHHSLIKAVIR</sequence>
<evidence type="ECO:0000313" key="3">
    <source>
        <dbReference type="Proteomes" id="UP000000422"/>
    </source>
</evidence>